<keyword evidence="1" id="KW-0812">Transmembrane</keyword>
<protein>
    <submittedName>
        <fullName evidence="2">Uncharacterized protein</fullName>
    </submittedName>
</protein>
<evidence type="ECO:0000256" key="1">
    <source>
        <dbReference type="SAM" id="Phobius"/>
    </source>
</evidence>
<proteinExistence type="predicted"/>
<keyword evidence="1" id="KW-0472">Membrane</keyword>
<dbReference type="Proteomes" id="UP001153076">
    <property type="component" value="Unassembled WGS sequence"/>
</dbReference>
<organism evidence="2 3">
    <name type="scientific">Carnegiea gigantea</name>
    <dbReference type="NCBI Taxonomy" id="171969"/>
    <lineage>
        <taxon>Eukaryota</taxon>
        <taxon>Viridiplantae</taxon>
        <taxon>Streptophyta</taxon>
        <taxon>Embryophyta</taxon>
        <taxon>Tracheophyta</taxon>
        <taxon>Spermatophyta</taxon>
        <taxon>Magnoliopsida</taxon>
        <taxon>eudicotyledons</taxon>
        <taxon>Gunneridae</taxon>
        <taxon>Pentapetalae</taxon>
        <taxon>Caryophyllales</taxon>
        <taxon>Cactineae</taxon>
        <taxon>Cactaceae</taxon>
        <taxon>Cactoideae</taxon>
        <taxon>Echinocereeae</taxon>
        <taxon>Carnegiea</taxon>
    </lineage>
</organism>
<dbReference type="EMBL" id="JAKOGI010000003">
    <property type="protein sequence ID" value="KAJ8452639.1"/>
    <property type="molecule type" value="Genomic_DNA"/>
</dbReference>
<reference evidence="2" key="1">
    <citation type="submission" date="2022-04" db="EMBL/GenBank/DDBJ databases">
        <title>Carnegiea gigantea Genome sequencing and assembly v2.</title>
        <authorList>
            <person name="Copetti D."/>
            <person name="Sanderson M.J."/>
            <person name="Burquez A."/>
            <person name="Wojciechowski M.F."/>
        </authorList>
    </citation>
    <scope>NUCLEOTIDE SEQUENCE</scope>
    <source>
        <strain evidence="2">SGP5-SGP5p</strain>
        <tissue evidence="2">Aerial part</tissue>
    </source>
</reference>
<gene>
    <name evidence="2" type="ORF">Cgig2_004975</name>
</gene>
<evidence type="ECO:0000313" key="2">
    <source>
        <dbReference type="EMBL" id="KAJ8452639.1"/>
    </source>
</evidence>
<dbReference type="AlphaFoldDB" id="A0A9Q1QSM2"/>
<keyword evidence="1" id="KW-1133">Transmembrane helix</keyword>
<accession>A0A9Q1QSM2</accession>
<keyword evidence="3" id="KW-1185">Reference proteome</keyword>
<sequence>MPEKRRFSESDKNKIAEKISDFILLMGYNADFQVIIAKELHRPVWMSSENLGRKQCRELLYLLYVADTATLLSFTVCLGRVIWESHLRAKRRIIKRKLLGNLRLRERCRQKKLSGKTGLVVVAGRGWKSGALKQGTGNVGCLWVRLGFRLRPIHAFRVARHRPVKHQNAEFGSQMYRLALAMRFLSFRNICVTSEWEFWAVYLVKQVFGFWRSIAIGGELNGSYTCIANALGFDVVSCEVLERLQSCLRCSSTTRYQGNYHLL</sequence>
<comment type="caution">
    <text evidence="2">The sequence shown here is derived from an EMBL/GenBank/DDBJ whole genome shotgun (WGS) entry which is preliminary data.</text>
</comment>
<dbReference type="OrthoDB" id="1636174at2759"/>
<feature type="transmembrane region" description="Helical" evidence="1">
    <location>
        <begin position="61"/>
        <end position="83"/>
    </location>
</feature>
<evidence type="ECO:0000313" key="3">
    <source>
        <dbReference type="Proteomes" id="UP001153076"/>
    </source>
</evidence>
<name>A0A9Q1QSM2_9CARY</name>